<dbReference type="OrthoDB" id="432970at2759"/>
<dbReference type="Gene3D" id="1.25.40.10">
    <property type="entry name" value="Tetratricopeptide repeat domain"/>
    <property type="match status" value="1"/>
</dbReference>
<evidence type="ECO:0000256" key="3">
    <source>
        <dbReference type="ARBA" id="ARBA00022833"/>
    </source>
</evidence>
<evidence type="ECO:0000313" key="7">
    <source>
        <dbReference type="EMBL" id="CCG83938.1"/>
    </source>
</evidence>
<dbReference type="PANTHER" id="PTHR12197">
    <property type="entry name" value="HISTONE-LYSINE N-METHYLTRANSFERASE SMYD"/>
    <property type="match status" value="1"/>
</dbReference>
<dbReference type="Gene3D" id="6.10.140.2220">
    <property type="match status" value="1"/>
</dbReference>
<dbReference type="GO" id="GO:0008270">
    <property type="term" value="F:zinc ion binding"/>
    <property type="evidence" value="ECO:0007669"/>
    <property type="project" value="UniProtKB-KW"/>
</dbReference>
<organism evidence="7 8">
    <name type="scientific">Taphrina deformans (strain PYCC 5710 / ATCC 11124 / CBS 356.35 / IMI 108563 / JCM 9778 / NBRC 8474)</name>
    <name type="common">Peach leaf curl fungus</name>
    <name type="synonym">Lalaria deformans</name>
    <dbReference type="NCBI Taxonomy" id="1097556"/>
    <lineage>
        <taxon>Eukaryota</taxon>
        <taxon>Fungi</taxon>
        <taxon>Dikarya</taxon>
        <taxon>Ascomycota</taxon>
        <taxon>Taphrinomycotina</taxon>
        <taxon>Taphrinomycetes</taxon>
        <taxon>Taphrinales</taxon>
        <taxon>Taphrinaceae</taxon>
        <taxon>Taphrina</taxon>
    </lineage>
</organism>
<dbReference type="VEuPathDB" id="FungiDB:TAPDE_004278"/>
<dbReference type="InterPro" id="IPR050869">
    <property type="entry name" value="H3K4_H4K5_MeTrfase"/>
</dbReference>
<feature type="region of interest" description="Disordered" evidence="5">
    <location>
        <begin position="1"/>
        <end position="31"/>
    </location>
</feature>
<gene>
    <name evidence="7" type="ORF">TAPDE_004278</name>
</gene>
<evidence type="ECO:0000256" key="5">
    <source>
        <dbReference type="SAM" id="MobiDB-lite"/>
    </source>
</evidence>
<dbReference type="InterPro" id="IPR011990">
    <property type="entry name" value="TPR-like_helical_dom_sf"/>
</dbReference>
<evidence type="ECO:0000256" key="1">
    <source>
        <dbReference type="ARBA" id="ARBA00022723"/>
    </source>
</evidence>
<dbReference type="PANTHER" id="PTHR12197:SF39">
    <property type="entry name" value="SET DOMAIN-CONTAINING PROTEIN"/>
    <property type="match status" value="1"/>
</dbReference>
<dbReference type="GO" id="GO:0005634">
    <property type="term" value="C:nucleus"/>
    <property type="evidence" value="ECO:0007669"/>
    <property type="project" value="TreeGrafter"/>
</dbReference>
<proteinExistence type="predicted"/>
<feature type="compositionally biased region" description="Basic and acidic residues" evidence="5">
    <location>
        <begin position="1"/>
        <end position="11"/>
    </location>
</feature>
<dbReference type="eggNOG" id="KOG2084">
    <property type="taxonomic scope" value="Eukaryota"/>
</dbReference>
<dbReference type="InterPro" id="IPR046341">
    <property type="entry name" value="SET_dom_sf"/>
</dbReference>
<dbReference type="Pfam" id="PF00856">
    <property type="entry name" value="SET"/>
    <property type="match status" value="1"/>
</dbReference>
<keyword evidence="3" id="KW-0862">Zinc</keyword>
<evidence type="ECO:0000256" key="4">
    <source>
        <dbReference type="PROSITE-ProRule" id="PRU00134"/>
    </source>
</evidence>
<dbReference type="AlphaFoldDB" id="R4XHD1"/>
<dbReference type="EMBL" id="CAHR02000189">
    <property type="protein sequence ID" value="CCG83938.1"/>
    <property type="molecule type" value="Genomic_DNA"/>
</dbReference>
<feature type="domain" description="MYND-type" evidence="6">
    <location>
        <begin position="437"/>
        <end position="476"/>
    </location>
</feature>
<comment type="caution">
    <text evidence="7">The sequence shown here is derived from an EMBL/GenBank/DDBJ whole genome shotgun (WGS) entry which is preliminary data.</text>
</comment>
<protein>
    <recommendedName>
        <fullName evidence="6">MYND-type domain-containing protein</fullName>
    </recommendedName>
</protein>
<evidence type="ECO:0000259" key="6">
    <source>
        <dbReference type="PROSITE" id="PS50865"/>
    </source>
</evidence>
<dbReference type="SUPFAM" id="SSF144232">
    <property type="entry name" value="HIT/MYND zinc finger-like"/>
    <property type="match status" value="1"/>
</dbReference>
<accession>R4XHD1</accession>
<reference evidence="7 8" key="1">
    <citation type="journal article" date="2013" name="MBio">
        <title>Genome sequencing of the plant pathogen Taphrina deformans, the causal agent of peach leaf curl.</title>
        <authorList>
            <person name="Cisse O.H."/>
            <person name="Almeida J.M.G.C.F."/>
            <person name="Fonseca A."/>
            <person name="Kumar A.A."/>
            <person name="Salojaervi J."/>
            <person name="Overmyer K."/>
            <person name="Hauser P.M."/>
            <person name="Pagni M."/>
        </authorList>
    </citation>
    <scope>NUCLEOTIDE SEQUENCE [LARGE SCALE GENOMIC DNA]</scope>
    <source>
        <strain evidence="8">PYCC 5710 / ATCC 11124 / CBS 356.35 / IMI 108563 / JCM 9778 / NBRC 8474</strain>
    </source>
</reference>
<dbReference type="InterPro" id="IPR001214">
    <property type="entry name" value="SET_dom"/>
</dbReference>
<dbReference type="Proteomes" id="UP000013776">
    <property type="component" value="Unassembled WGS sequence"/>
</dbReference>
<evidence type="ECO:0000256" key="2">
    <source>
        <dbReference type="ARBA" id="ARBA00022771"/>
    </source>
</evidence>
<dbReference type="Pfam" id="PF01753">
    <property type="entry name" value="zf-MYND"/>
    <property type="match status" value="1"/>
</dbReference>
<dbReference type="PROSITE" id="PS50865">
    <property type="entry name" value="ZF_MYND_2"/>
    <property type="match status" value="1"/>
</dbReference>
<name>R4XHD1_TAPDE</name>
<keyword evidence="1" id="KW-0479">Metal-binding</keyword>
<dbReference type="CDD" id="cd20071">
    <property type="entry name" value="SET_SMYD"/>
    <property type="match status" value="1"/>
</dbReference>
<keyword evidence="8" id="KW-1185">Reference proteome</keyword>
<dbReference type="SUPFAM" id="SSF82199">
    <property type="entry name" value="SET domain"/>
    <property type="match status" value="1"/>
</dbReference>
<feature type="compositionally biased region" description="Polar residues" evidence="5">
    <location>
        <begin position="17"/>
        <end position="31"/>
    </location>
</feature>
<dbReference type="InterPro" id="IPR002893">
    <property type="entry name" value="Znf_MYND"/>
</dbReference>
<evidence type="ECO:0000313" key="8">
    <source>
        <dbReference type="Proteomes" id="UP000013776"/>
    </source>
</evidence>
<dbReference type="STRING" id="1097556.R4XHD1"/>
<keyword evidence="2 4" id="KW-0863">Zinc-finger</keyword>
<dbReference type="Gene3D" id="2.170.270.10">
    <property type="entry name" value="SET domain"/>
    <property type="match status" value="1"/>
</dbReference>
<sequence length="491" mass="54334">MWRSVDGHTSDKPTLSKGASRTSATGQASMEVQTRKGLGRCAVASDDLERGYRFLEEEATLYWETTGKELLGILNAYASASTAERSRVDDLTSEIQTSSNGLESLIESWIEQLEIARQEGEVVHGDIRQDAIPILLKAHFNAHAVQRPDGACLFPRGAMLNHSCAPNSFYRCEAHTIQFFSNATIEKGKELTAAYLDAMTMLKPTKCRQQVLLLSKGFLCECSRCLDTAPDKTRLVPCLGSSCEGTVHAGNHRLSPTGIPVITKWECTSCGVALDEKAQADIETLEDSLYKHWEALDARLTQGTALAMKEVNEAIRNASKRLHPNHFITNLYRVLAIEVAAVRNEDRLQLISHAFKYANWLYETFRGVPSNLLGTMTGAMAELFDRQTSTIRAGLDVDRVLSIIKTVLPYAQIRYGEKAAYPKALGAVLQRYAICSSLICNNDGKLKRCGRCNSVAYCSRSCQVFHFKSQGHRTDCAKICEAREALAAIEH</sequence>